<dbReference type="InterPro" id="IPR018391">
    <property type="entry name" value="PQQ_b-propeller_rpt"/>
</dbReference>
<dbReference type="InterPro" id="IPR002372">
    <property type="entry name" value="PQQ_rpt_dom"/>
</dbReference>
<dbReference type="Gene3D" id="2.130.10.10">
    <property type="entry name" value="YVTN repeat-like/Quinoprotein amine dehydrogenase"/>
    <property type="match status" value="1"/>
</dbReference>
<dbReference type="RefSeq" id="WP_229110678.1">
    <property type="nucleotide sequence ID" value="NZ_CP064788.1"/>
</dbReference>
<dbReference type="KEGG" id="hds:HSR122_0078"/>
<dbReference type="InterPro" id="IPR000601">
    <property type="entry name" value="PKD_dom"/>
</dbReference>
<name>A0A897MZJ0_9EURY</name>
<keyword evidence="2" id="KW-0812">Transmembrane</keyword>
<protein>
    <submittedName>
        <fullName evidence="4">WD40/PQQ-like beta propeller repeat containing protein</fullName>
    </submittedName>
</protein>
<dbReference type="SMART" id="SM00564">
    <property type="entry name" value="PQQ"/>
    <property type="match status" value="6"/>
</dbReference>
<evidence type="ECO:0000313" key="5">
    <source>
        <dbReference type="Proteomes" id="UP000662973"/>
    </source>
</evidence>
<keyword evidence="2" id="KW-1133">Transmembrane helix</keyword>
<proteinExistence type="predicted"/>
<dbReference type="PANTHER" id="PTHR34512">
    <property type="entry name" value="CELL SURFACE PROTEIN"/>
    <property type="match status" value="1"/>
</dbReference>
<evidence type="ECO:0000259" key="3">
    <source>
        <dbReference type="PROSITE" id="PS50093"/>
    </source>
</evidence>
<keyword evidence="5" id="KW-1185">Reference proteome</keyword>
<dbReference type="PANTHER" id="PTHR34512:SF30">
    <property type="entry name" value="OUTER MEMBRANE PROTEIN ASSEMBLY FACTOR BAMB"/>
    <property type="match status" value="1"/>
</dbReference>
<gene>
    <name evidence="4" type="ORF">HSR122_0078</name>
</gene>
<feature type="coiled-coil region" evidence="1">
    <location>
        <begin position="542"/>
        <end position="601"/>
    </location>
</feature>
<accession>A0A897MZJ0</accession>
<dbReference type="InterPro" id="IPR006311">
    <property type="entry name" value="TAT_signal"/>
</dbReference>
<dbReference type="InterPro" id="IPR015943">
    <property type="entry name" value="WD40/YVTN_repeat-like_dom_sf"/>
</dbReference>
<reference evidence="4 5" key="1">
    <citation type="submission" date="2020-11" db="EMBL/GenBank/DDBJ databases">
        <title>Carbohydrate-dependent, anaerobic sulfur respiration: A novel catabolism in halophilic archaea.</title>
        <authorList>
            <person name="Sorokin D.Y."/>
            <person name="Messina E."/>
            <person name="Smedile F."/>
            <person name="La Cono V."/>
            <person name="Hallsworth J.E."/>
            <person name="Yakimov M.M."/>
        </authorList>
    </citation>
    <scope>NUCLEOTIDE SEQUENCE [LARGE SCALE GENOMIC DNA]</scope>
    <source>
        <strain evidence="4 5">HSR12-2</strain>
    </source>
</reference>
<dbReference type="InterPro" id="IPR011047">
    <property type="entry name" value="Quinoprotein_ADH-like_sf"/>
</dbReference>
<evidence type="ECO:0000256" key="2">
    <source>
        <dbReference type="SAM" id="Phobius"/>
    </source>
</evidence>
<dbReference type="AlphaFoldDB" id="A0A897MZJ0"/>
<feature type="transmembrane region" description="Helical" evidence="2">
    <location>
        <begin position="1068"/>
        <end position="1089"/>
    </location>
</feature>
<sequence length="1095" mass="117048">MPYDRRTVLSALAGGGVAASVGTVPALGSTPGAGKDATVDALSQLDGGETPATLEGSVTTAPVSAGDRLLVGTDRGCYVFENQEVTAFVSTRPVRRISPLGDDRAVLLVEDQFFPNVLAIDLASGEVEWRAARTRTIFSQEFGEIDRQVPVFDAVEAGGNVAVATGYGVVGFDIESGEEVWTVDRDYYTWRVRALDGTVYATTQDGKLLAIDGESGDRQYVTGLAEPFESGGRSIPRSAWDLRPIEGGPADLVVTTEDGYVKGVRADDGSVKWDTQVHEPDSDELESYYRRIGNRPTMAGGSDRAADGNFCNLEVTPIDGDRIAISIHERGQYAPDQNPGQVALVTAEGETEWTNESINLAGASNVWFVSEFDSERLLVPSAPDGDTQTVTKLGLANGQVGAELTIPAAPPGSVRASADGQGYLADYGGNLVVASESGDLQVIEEGTEVVWSFTAIQDGTVLEADFTGDGVEDYLIYSRNQLDRQRGVESRSLVVRSGANSSIVWSRTLGAEQFHREGGLQNLQVIDGDDGVDLLGIEQRPGQGNDEQITQIEREIENLERDIRNLEREQRNNDVDNSDKIQSKQSEIQSLLAELDELGGRPTAELVALTGTDGSERARIPLEVESSRTLPDLIEPVSINTLDEEDNVVFIGGHSGVAFVNLRDEAVTDFWRYRPDESDLWPPIENSQRVRYVSVGGSGEYEDMLAISADNRVSFAVIETGSETENGDKYITFEKTTMFESDGERIVSGSIRTIADLDGDGYREVLCLVQKEDTQTWVVVSPGDGAVIGRFESEGRVTPTVREIPSPDGGNGLVTCTSDGDRFTVSVTDGVEETWRHQEDLSRRGGFGEAYRPADLAGEVDGTEAVALATTAPEGGAKVDLYGLSGGDRLKRIVLEPFETVDPDDEPLAPATRVQRLPAADGEEPNIGVIADPTGEGDARLYVVDPREGEVLISGDAADGSFVELDSEVGILASDAGLRTVDATAGVTLDASGGPDVTLSWEFDDGSDRVTRVTVGEQPVAITTDRSTTVRLPPGEHTVSVAATSPDGFTVYDSTTPSVTGSSMADTLLYAAAGASVLGLFGMPIVNAVRRRVQR</sequence>
<dbReference type="PROSITE" id="PS50093">
    <property type="entry name" value="PKD"/>
    <property type="match status" value="1"/>
</dbReference>
<organism evidence="4 5">
    <name type="scientific">Halapricum desulfuricans</name>
    <dbReference type="NCBI Taxonomy" id="2841257"/>
    <lineage>
        <taxon>Archaea</taxon>
        <taxon>Methanobacteriati</taxon>
        <taxon>Methanobacteriota</taxon>
        <taxon>Stenosarchaea group</taxon>
        <taxon>Halobacteria</taxon>
        <taxon>Halobacteriales</taxon>
        <taxon>Haloarculaceae</taxon>
        <taxon>Halapricum</taxon>
    </lineage>
</organism>
<dbReference type="CDD" id="cd00146">
    <property type="entry name" value="PKD"/>
    <property type="match status" value="1"/>
</dbReference>
<dbReference type="SUPFAM" id="SSF50998">
    <property type="entry name" value="Quinoprotein alcohol dehydrogenase-like"/>
    <property type="match status" value="1"/>
</dbReference>
<dbReference type="Pfam" id="PF13360">
    <property type="entry name" value="PQQ_2"/>
    <property type="match status" value="1"/>
</dbReference>
<keyword evidence="2" id="KW-0472">Membrane</keyword>
<keyword evidence="1" id="KW-0175">Coiled coil</keyword>
<dbReference type="GeneID" id="68850764"/>
<dbReference type="EMBL" id="CP064788">
    <property type="protein sequence ID" value="QSG07500.1"/>
    <property type="molecule type" value="Genomic_DNA"/>
</dbReference>
<dbReference type="PROSITE" id="PS51318">
    <property type="entry name" value="TAT"/>
    <property type="match status" value="1"/>
</dbReference>
<evidence type="ECO:0000256" key="1">
    <source>
        <dbReference type="SAM" id="Coils"/>
    </source>
</evidence>
<dbReference type="Proteomes" id="UP000662973">
    <property type="component" value="Chromosome"/>
</dbReference>
<evidence type="ECO:0000313" key="4">
    <source>
        <dbReference type="EMBL" id="QSG07500.1"/>
    </source>
</evidence>
<feature type="domain" description="PKD" evidence="3">
    <location>
        <begin position="990"/>
        <end position="1060"/>
    </location>
</feature>